<evidence type="ECO:0000256" key="6">
    <source>
        <dbReference type="ARBA" id="ARBA00023136"/>
    </source>
</evidence>
<dbReference type="AlphaFoldDB" id="A0A7G6VSZ8"/>
<name>A0A7G6VSZ8_9SPHN</name>
<accession>A0A7G6VSZ8</accession>
<keyword evidence="6" id="KW-0472">Membrane</keyword>
<dbReference type="Pfam" id="PF04577">
    <property type="entry name" value="Glyco_transf_61"/>
    <property type="match status" value="1"/>
</dbReference>
<dbReference type="Proteomes" id="UP000515297">
    <property type="component" value="Chromosome"/>
</dbReference>
<evidence type="ECO:0000256" key="2">
    <source>
        <dbReference type="ARBA" id="ARBA00022676"/>
    </source>
</evidence>
<comment type="subcellular location">
    <subcellularLocation>
        <location evidence="1">Membrane</location>
        <topology evidence="1">Single-pass membrane protein</topology>
    </subcellularLocation>
</comment>
<evidence type="ECO:0000313" key="9">
    <source>
        <dbReference type="EMBL" id="QNE04863.1"/>
    </source>
</evidence>
<evidence type="ECO:0000256" key="3">
    <source>
        <dbReference type="ARBA" id="ARBA00022679"/>
    </source>
</evidence>
<dbReference type="RefSeq" id="WP_185884102.1">
    <property type="nucleotide sequence ID" value="NZ_CP060052.1"/>
</dbReference>
<dbReference type="EMBL" id="CP060052">
    <property type="protein sequence ID" value="QNE04863.1"/>
    <property type="molecule type" value="Genomic_DNA"/>
</dbReference>
<organism evidence="9 10">
    <name type="scientific">Croceicoccus marinus</name>
    <dbReference type="NCBI Taxonomy" id="450378"/>
    <lineage>
        <taxon>Bacteria</taxon>
        <taxon>Pseudomonadati</taxon>
        <taxon>Pseudomonadota</taxon>
        <taxon>Alphaproteobacteria</taxon>
        <taxon>Sphingomonadales</taxon>
        <taxon>Erythrobacteraceae</taxon>
        <taxon>Croceicoccus</taxon>
    </lineage>
</organism>
<sequence length="391" mass="44899">MDLVRNAYYSALWHLKRMPERAIRHGLAPATVGWRWRKRESLFDYVARVPDAKASLRTYRSAQRLNCPLPRNMTAGELATRGELWGYAMSDVPARKMSATYIATLRDCRFLFFDTPSKRDFFPALIGPDGQSIEAKEISHRAPHARQARAGNDVQYLAKGTWFLERACHNHSHWLTAHLPKLLFLKQHDSLSDLILPERRTPVMDRSMRMLGIEPRDYATFHSDRPLVIDELKLVGADRFDPELLSALRNSFARPDALPPTRKVMISRDESRGRRLLNERELRPVVEHAGFEIVRMEDLDFGDQVRLMQETRVLLAPHGAGLTNMIFCPTGGHIVELADPGFPNPNFYALSCSMNLHYWLIQAEATKAANPLDRDLRVELARLKEVLERIE</sequence>
<keyword evidence="7" id="KW-0325">Glycoprotein</keyword>
<evidence type="ECO:0000313" key="10">
    <source>
        <dbReference type="Proteomes" id="UP000515297"/>
    </source>
</evidence>
<gene>
    <name evidence="9" type="ORF">H4O24_13195</name>
</gene>
<keyword evidence="3 9" id="KW-0808">Transferase</keyword>
<feature type="domain" description="Glycosyltransferase 61 catalytic" evidence="8">
    <location>
        <begin position="173"/>
        <end position="335"/>
    </location>
</feature>
<dbReference type="InterPro" id="IPR049625">
    <property type="entry name" value="Glyco_transf_61_cat"/>
</dbReference>
<dbReference type="InterPro" id="IPR007657">
    <property type="entry name" value="Glycosyltransferase_61"/>
</dbReference>
<evidence type="ECO:0000256" key="4">
    <source>
        <dbReference type="ARBA" id="ARBA00022692"/>
    </source>
</evidence>
<proteinExistence type="predicted"/>
<dbReference type="PANTHER" id="PTHR20961">
    <property type="entry name" value="GLYCOSYLTRANSFERASE"/>
    <property type="match status" value="1"/>
</dbReference>
<evidence type="ECO:0000256" key="5">
    <source>
        <dbReference type="ARBA" id="ARBA00022989"/>
    </source>
</evidence>
<reference evidence="9 10" key="1">
    <citation type="submission" date="2020-08" db="EMBL/GenBank/DDBJ databases">
        <authorList>
            <person name="Liu G."/>
            <person name="Sun C."/>
        </authorList>
    </citation>
    <scope>NUCLEOTIDE SEQUENCE [LARGE SCALE GENOMIC DNA]</scope>
    <source>
        <strain evidence="9 10">OT19</strain>
    </source>
</reference>
<dbReference type="PANTHER" id="PTHR20961:SF38">
    <property type="entry name" value="PROTEIN O-LINKED-MANNOSE BETA-1,4-N-ACETYLGLUCOSAMINYLTRANSFERASE 2"/>
    <property type="match status" value="1"/>
</dbReference>
<evidence type="ECO:0000256" key="1">
    <source>
        <dbReference type="ARBA" id="ARBA00004167"/>
    </source>
</evidence>
<keyword evidence="2" id="KW-0328">Glycosyltransferase</keyword>
<keyword evidence="5" id="KW-1133">Transmembrane helix</keyword>
<evidence type="ECO:0000259" key="8">
    <source>
        <dbReference type="Pfam" id="PF04577"/>
    </source>
</evidence>
<dbReference type="GO" id="GO:0016757">
    <property type="term" value="F:glycosyltransferase activity"/>
    <property type="evidence" value="ECO:0007669"/>
    <property type="project" value="UniProtKB-KW"/>
</dbReference>
<protein>
    <submittedName>
        <fullName evidence="9">Glycosyltransferase family 61 protein</fullName>
    </submittedName>
</protein>
<evidence type="ECO:0000256" key="7">
    <source>
        <dbReference type="ARBA" id="ARBA00023180"/>
    </source>
</evidence>
<keyword evidence="4" id="KW-0812">Transmembrane</keyword>
<dbReference type="GO" id="GO:0016020">
    <property type="term" value="C:membrane"/>
    <property type="evidence" value="ECO:0007669"/>
    <property type="project" value="UniProtKB-SubCell"/>
</dbReference>